<feature type="domain" description="Proteinase inhibitor I42 chagasin" evidence="3">
    <location>
        <begin position="19"/>
        <end position="105"/>
    </location>
</feature>
<proteinExistence type="predicted"/>
<keyword evidence="1" id="KW-0646">Protease inhibitor</keyword>
<dbReference type="GO" id="GO:0004869">
    <property type="term" value="F:cysteine-type endopeptidase inhibitor activity"/>
    <property type="evidence" value="ECO:0007669"/>
    <property type="project" value="UniProtKB-KW"/>
</dbReference>
<dbReference type="AlphaFoldDB" id="X0V347"/>
<protein>
    <recommendedName>
        <fullName evidence="3">Proteinase inhibitor I42 chagasin domain-containing protein</fullName>
    </recommendedName>
</protein>
<dbReference type="Pfam" id="PF09394">
    <property type="entry name" value="Inhibitor_I42"/>
    <property type="match status" value="1"/>
</dbReference>
<dbReference type="EMBL" id="BARS01020904">
    <property type="protein sequence ID" value="GAG12515.1"/>
    <property type="molecule type" value="Genomic_DNA"/>
</dbReference>
<reference evidence="4" key="1">
    <citation type="journal article" date="2014" name="Front. Microbiol.">
        <title>High frequency of phylogenetically diverse reductive dehalogenase-homologous genes in deep subseafloor sedimentary metagenomes.</title>
        <authorList>
            <person name="Kawai M."/>
            <person name="Futagami T."/>
            <person name="Toyoda A."/>
            <person name="Takaki Y."/>
            <person name="Nishi S."/>
            <person name="Hori S."/>
            <person name="Arai W."/>
            <person name="Tsubouchi T."/>
            <person name="Morono Y."/>
            <person name="Uchiyama I."/>
            <person name="Ito T."/>
            <person name="Fujiyama A."/>
            <person name="Inagaki F."/>
            <person name="Takami H."/>
        </authorList>
    </citation>
    <scope>NUCLEOTIDE SEQUENCE</scope>
    <source>
        <strain evidence="4">Expedition CK06-06</strain>
    </source>
</reference>
<accession>X0V347</accession>
<sequence>MSFGCSGPIHTNPQETINTRVGKGFTIGLHVVKRLGASWQVSYDEEMLNLEDATYQDDDPKSPGLSGTQYFQFRAVKAGETRIDCKLKHGTTGPISEQKVFKVEVRE</sequence>
<evidence type="ECO:0000256" key="2">
    <source>
        <dbReference type="ARBA" id="ARBA00022704"/>
    </source>
</evidence>
<dbReference type="SUPFAM" id="SSF141066">
    <property type="entry name" value="ICP-like"/>
    <property type="match status" value="1"/>
</dbReference>
<gene>
    <name evidence="4" type="ORF">S01H1_33657</name>
</gene>
<dbReference type="Gene3D" id="2.60.40.2020">
    <property type="match status" value="1"/>
</dbReference>
<evidence type="ECO:0000256" key="1">
    <source>
        <dbReference type="ARBA" id="ARBA00022690"/>
    </source>
</evidence>
<evidence type="ECO:0000313" key="4">
    <source>
        <dbReference type="EMBL" id="GAG12515.1"/>
    </source>
</evidence>
<organism evidence="4">
    <name type="scientific">marine sediment metagenome</name>
    <dbReference type="NCBI Taxonomy" id="412755"/>
    <lineage>
        <taxon>unclassified sequences</taxon>
        <taxon>metagenomes</taxon>
        <taxon>ecological metagenomes</taxon>
    </lineage>
</organism>
<keyword evidence="2" id="KW-0789">Thiol protease inhibitor</keyword>
<dbReference type="InterPro" id="IPR036331">
    <property type="entry name" value="Chagasin-like_sf"/>
</dbReference>
<comment type="caution">
    <text evidence="4">The sequence shown here is derived from an EMBL/GenBank/DDBJ whole genome shotgun (WGS) entry which is preliminary data.</text>
</comment>
<evidence type="ECO:0000259" key="3">
    <source>
        <dbReference type="Pfam" id="PF09394"/>
    </source>
</evidence>
<dbReference type="InterPro" id="IPR018990">
    <property type="entry name" value="Prot_inh_I42_chagasin"/>
</dbReference>
<name>X0V347_9ZZZZ</name>